<protein>
    <recommendedName>
        <fullName evidence="3">C3H1-type domain-containing protein</fullName>
    </recommendedName>
</protein>
<dbReference type="PANTHER" id="PTHR12876:SF36">
    <property type="entry name" value="RIBONUCLEASE ZC3H12C-RELATED"/>
    <property type="match status" value="1"/>
</dbReference>
<dbReference type="HOGENOM" id="CLU_013020_1_1_1"/>
<reference evidence="4" key="3">
    <citation type="submission" date="2025-09" db="UniProtKB">
        <authorList>
            <consortium name="Ensembl"/>
        </authorList>
    </citation>
    <scope>IDENTIFICATION</scope>
</reference>
<dbReference type="STRING" id="99883.ENSTNIP00000017542"/>
<keyword evidence="1" id="KW-0863">Zinc-finger</keyword>
<reference evidence="5" key="1">
    <citation type="journal article" date="2004" name="Nature">
        <title>Genome duplication in the teleost fish Tetraodon nigroviridis reveals the early vertebrate proto-karyotype.</title>
        <authorList>
            <person name="Jaillon O."/>
            <person name="Aury J.-M."/>
            <person name="Brunet F."/>
            <person name="Petit J.-L."/>
            <person name="Stange-Thomann N."/>
            <person name="Mauceli E."/>
            <person name="Bouneau L."/>
            <person name="Fischer C."/>
            <person name="Ozouf-Costaz C."/>
            <person name="Bernot A."/>
            <person name="Nicaud S."/>
            <person name="Jaffe D."/>
            <person name="Fisher S."/>
            <person name="Lutfalla G."/>
            <person name="Dossat C."/>
            <person name="Segurens B."/>
            <person name="Dasilva C."/>
            <person name="Salanoubat M."/>
            <person name="Levy M."/>
            <person name="Boudet N."/>
            <person name="Castellano S."/>
            <person name="Anthouard V."/>
            <person name="Jubin C."/>
            <person name="Castelli V."/>
            <person name="Katinka M."/>
            <person name="Vacherie B."/>
            <person name="Biemont C."/>
            <person name="Skalli Z."/>
            <person name="Cattolico L."/>
            <person name="Poulain J."/>
            <person name="De Berardinis V."/>
            <person name="Cruaud C."/>
            <person name="Duprat S."/>
            <person name="Brottier P."/>
            <person name="Coutanceau J.-P."/>
            <person name="Gouzy J."/>
            <person name="Parra G."/>
            <person name="Lardier G."/>
            <person name="Chapple C."/>
            <person name="McKernan K.J."/>
            <person name="McEwan P."/>
            <person name="Bosak S."/>
            <person name="Kellis M."/>
            <person name="Volff J.-N."/>
            <person name="Guigo R."/>
            <person name="Zody M.C."/>
            <person name="Mesirov J."/>
            <person name="Lindblad-Toh K."/>
            <person name="Birren B."/>
            <person name="Nusbaum C."/>
            <person name="Kahn D."/>
            <person name="Robinson-Rechavi M."/>
            <person name="Laudet V."/>
            <person name="Schachter V."/>
            <person name="Quetier F."/>
            <person name="Saurin W."/>
            <person name="Scarpelli C."/>
            <person name="Wincker P."/>
            <person name="Lander E.S."/>
            <person name="Weissenbach J."/>
            <person name="Roest Crollius H."/>
        </authorList>
    </citation>
    <scope>NUCLEOTIDE SEQUENCE [LARGE SCALE GENOMIC DNA]</scope>
</reference>
<reference evidence="4" key="2">
    <citation type="submission" date="2025-08" db="UniProtKB">
        <authorList>
            <consortium name="Ensembl"/>
        </authorList>
    </citation>
    <scope>IDENTIFICATION</scope>
</reference>
<keyword evidence="1" id="KW-0862">Zinc</keyword>
<proteinExistence type="predicted"/>
<dbReference type="Pfam" id="PF11977">
    <property type="entry name" value="RNase_Zc3h12a"/>
    <property type="match status" value="1"/>
</dbReference>
<feature type="domain" description="C3H1-type" evidence="3">
    <location>
        <begin position="173"/>
        <end position="198"/>
    </location>
</feature>
<feature type="zinc finger region" description="C3H1-type" evidence="1">
    <location>
        <begin position="173"/>
        <end position="198"/>
    </location>
</feature>
<evidence type="ECO:0000313" key="4">
    <source>
        <dbReference type="Ensembl" id="ENSTNIP00000017542.1"/>
    </source>
</evidence>
<dbReference type="PROSITE" id="PS50103">
    <property type="entry name" value="ZF_C3H1"/>
    <property type="match status" value="1"/>
</dbReference>
<evidence type="ECO:0000256" key="2">
    <source>
        <dbReference type="SAM" id="MobiDB-lite"/>
    </source>
</evidence>
<dbReference type="GO" id="GO:0036464">
    <property type="term" value="C:cytoplasmic ribonucleoprotein granule"/>
    <property type="evidence" value="ECO:0007669"/>
    <property type="project" value="TreeGrafter"/>
</dbReference>
<dbReference type="Pfam" id="PF18561">
    <property type="entry name" value="Regnase_1_C"/>
    <property type="match status" value="1"/>
</dbReference>
<dbReference type="GO" id="GO:0008270">
    <property type="term" value="F:zinc ion binding"/>
    <property type="evidence" value="ECO:0007669"/>
    <property type="project" value="UniProtKB-KW"/>
</dbReference>
<dbReference type="Proteomes" id="UP000007303">
    <property type="component" value="Unassembled WGS sequence"/>
</dbReference>
<accession>H3DAK1</accession>
<dbReference type="Ensembl" id="ENSTNIT00000017762.1">
    <property type="protein sequence ID" value="ENSTNIP00000017542.1"/>
    <property type="gene ID" value="ENSTNIG00000014519.1"/>
</dbReference>
<dbReference type="GO" id="GO:0005634">
    <property type="term" value="C:nucleus"/>
    <property type="evidence" value="ECO:0007669"/>
    <property type="project" value="TreeGrafter"/>
</dbReference>
<dbReference type="InterPro" id="IPR040757">
    <property type="entry name" value="Regnase_1/ZC3H12_C"/>
</dbReference>
<dbReference type="Gene3D" id="3.40.50.11980">
    <property type="match status" value="1"/>
</dbReference>
<dbReference type="GO" id="GO:0004521">
    <property type="term" value="F:RNA endonuclease activity"/>
    <property type="evidence" value="ECO:0007669"/>
    <property type="project" value="TreeGrafter"/>
</dbReference>
<evidence type="ECO:0000259" key="3">
    <source>
        <dbReference type="PROSITE" id="PS50103"/>
    </source>
</evidence>
<feature type="region of interest" description="Disordered" evidence="2">
    <location>
        <begin position="226"/>
        <end position="254"/>
    </location>
</feature>
<dbReference type="GO" id="GO:0003729">
    <property type="term" value="F:mRNA binding"/>
    <property type="evidence" value="ECO:0007669"/>
    <property type="project" value="TreeGrafter"/>
</dbReference>
<organism evidence="4 5">
    <name type="scientific">Tetraodon nigroviridis</name>
    <name type="common">Spotted green pufferfish</name>
    <name type="synonym">Chelonodon nigroviridis</name>
    <dbReference type="NCBI Taxonomy" id="99883"/>
    <lineage>
        <taxon>Eukaryota</taxon>
        <taxon>Metazoa</taxon>
        <taxon>Chordata</taxon>
        <taxon>Craniata</taxon>
        <taxon>Vertebrata</taxon>
        <taxon>Euteleostomi</taxon>
        <taxon>Actinopterygii</taxon>
        <taxon>Neopterygii</taxon>
        <taxon>Teleostei</taxon>
        <taxon>Neoteleostei</taxon>
        <taxon>Acanthomorphata</taxon>
        <taxon>Eupercaria</taxon>
        <taxon>Tetraodontiformes</taxon>
        <taxon>Tetradontoidea</taxon>
        <taxon>Tetraodontidae</taxon>
        <taxon>Tetraodon</taxon>
    </lineage>
</organism>
<dbReference type="InParanoid" id="H3DAK1"/>
<keyword evidence="5" id="KW-1185">Reference proteome</keyword>
<name>H3DAK1_TETNG</name>
<sequence length="614" mass="67428">DLLGDQDNLRPIVVDGSNVAMSHGNKEVFSCQGIQLAVDWFLERGHQNITVFVPAWRKEQSRPDAPITDQEILRRLEKEKILVFTPSRRVQGRRVVCYDDRFIVKLAYESDGIIVSNDNYRDLANEKPEWKKFIDERLLMYSFVNDKFMPPDDPLGRHGPLDNFLRRRPVMPEQKKQPCPYGKKCTYGHKCKYYHPERGQPQRAVADELRASAKTCTAAKNQGDAGLVKATASPPAACEGKKGAPKRQSDPSIRALSYSDAEEKLLAKGRAEVQKSACGSGGGSSVASPAPDGGPPPSLGFPQDQQSRAGTPHGLPASSHDLYPHCESPDLNYYSLTRAYSGLGLATRRSPDCRFPNDGDLRLGSMGSTGSECGSESSVSCSSSCDSYSERPCPGCPSDSFLHPADYPGVQHGHSSHPGLHGYHLGQSCAHEPPPTEAPQKRPLYPLPPHFHQPLSARSSCPGDYHSHPQSAPHPPGSPLGRCLAPTRAGSVSDSHLYEHRSTRSTAHHHHRTKPPPSWDAYYRHPPFPASRYEPSAYQSLPDAHQPSWHGGAWAPAPGIAHAHRYGDAREKVYVNLCNIFPAELVGRVMARSPHVTDPQQLAAASGQRRPGRR</sequence>
<feature type="region of interest" description="Disordered" evidence="2">
    <location>
        <begin position="272"/>
        <end position="322"/>
    </location>
</feature>
<feature type="region of interest" description="Disordered" evidence="2">
    <location>
        <begin position="595"/>
        <end position="614"/>
    </location>
</feature>
<evidence type="ECO:0000256" key="1">
    <source>
        <dbReference type="PROSITE-ProRule" id="PRU00723"/>
    </source>
</evidence>
<dbReference type="FunFam" id="3.40.50.11980:FF:000001">
    <property type="entry name" value="ZC3H12A isoform 1"/>
    <property type="match status" value="1"/>
</dbReference>
<feature type="region of interest" description="Disordered" evidence="2">
    <location>
        <begin position="407"/>
        <end position="523"/>
    </location>
</feature>
<dbReference type="GeneTree" id="ENSGT00940000155107"/>
<dbReference type="CDD" id="cd18729">
    <property type="entry name" value="PIN_Zc3h12-like"/>
    <property type="match status" value="1"/>
</dbReference>
<dbReference type="InterPro" id="IPR051101">
    <property type="entry name" value="ZC3H12/N4BP1_RNase_Reg"/>
</dbReference>
<dbReference type="InterPro" id="IPR000571">
    <property type="entry name" value="Znf_CCCH"/>
</dbReference>
<dbReference type="InterPro" id="IPR021869">
    <property type="entry name" value="RNase_Zc3h12_NYN"/>
</dbReference>
<dbReference type="OMA" id="FQHPNMG"/>
<dbReference type="AlphaFoldDB" id="H3DAK1"/>
<evidence type="ECO:0000313" key="5">
    <source>
        <dbReference type="Proteomes" id="UP000007303"/>
    </source>
</evidence>
<keyword evidence="1" id="KW-0479">Metal-binding</keyword>
<dbReference type="PANTHER" id="PTHR12876">
    <property type="entry name" value="N4BP1-RELATED"/>
    <property type="match status" value="1"/>
</dbReference>